<accession>A0AC34QCD8</accession>
<proteinExistence type="predicted"/>
<dbReference type="Proteomes" id="UP000887576">
    <property type="component" value="Unplaced"/>
</dbReference>
<evidence type="ECO:0000313" key="2">
    <source>
        <dbReference type="WBParaSite" id="JU765_v2.g15147.t1"/>
    </source>
</evidence>
<name>A0AC34QCD8_9BILA</name>
<evidence type="ECO:0000313" key="1">
    <source>
        <dbReference type="Proteomes" id="UP000887576"/>
    </source>
</evidence>
<organism evidence="1 2">
    <name type="scientific">Panagrolaimus sp. JU765</name>
    <dbReference type="NCBI Taxonomy" id="591449"/>
    <lineage>
        <taxon>Eukaryota</taxon>
        <taxon>Metazoa</taxon>
        <taxon>Ecdysozoa</taxon>
        <taxon>Nematoda</taxon>
        <taxon>Chromadorea</taxon>
        <taxon>Rhabditida</taxon>
        <taxon>Tylenchina</taxon>
        <taxon>Panagrolaimomorpha</taxon>
        <taxon>Panagrolaimoidea</taxon>
        <taxon>Panagrolaimidae</taxon>
        <taxon>Panagrolaimus</taxon>
    </lineage>
</organism>
<reference evidence="2" key="1">
    <citation type="submission" date="2022-11" db="UniProtKB">
        <authorList>
            <consortium name="WormBaseParasite"/>
        </authorList>
    </citation>
    <scope>IDENTIFICATION</scope>
</reference>
<sequence>MTLDDTPDEPRTKAKKKIESGTVSDGDEPTSTLIISPKIDEQRLLIAKRKIEPKIREEITYADRERTAAAQRRTEELERKVYAEFMAERNKRQKVAVAVAEVADESIDDEERQAKDEERRLQEEKRIREEKRAKEAEEKRARDEEKRAREEDRRAREEEKRIREEKRARDEEKRAKEAEERRAREAEERRAREAEEKRAREEDKRAREEEKRIREEKRAREEEKRAKEAEERRAREEEKRAREAEERRRKLEDQRNAEEQKKRAEKERVDIIKKQAKKLIDELATPTPPKKVHEVLSINPPSPRRSAGENAAKKDELGDTSIKNFPDTSIKNVDASTKNADDSSKRFIDKDKKPEVVRASSMPRRTSPTGRRRKHRAADRTDDSDREN</sequence>
<protein>
    <submittedName>
        <fullName evidence="2">Uncharacterized protein</fullName>
    </submittedName>
</protein>
<dbReference type="WBParaSite" id="JU765_v2.g15147.t1">
    <property type="protein sequence ID" value="JU765_v2.g15147.t1"/>
    <property type="gene ID" value="JU765_v2.g15147"/>
</dbReference>